<reference evidence="1" key="1">
    <citation type="submission" date="2023-01" db="EMBL/GenBank/DDBJ databases">
        <title>Colletotrichum chrysophilum M932 genome sequence.</title>
        <authorList>
            <person name="Baroncelli R."/>
        </authorList>
    </citation>
    <scope>NUCLEOTIDE SEQUENCE</scope>
    <source>
        <strain evidence="1">M932</strain>
    </source>
</reference>
<evidence type="ECO:0000313" key="1">
    <source>
        <dbReference type="EMBL" id="KAK1844701.1"/>
    </source>
</evidence>
<dbReference type="Proteomes" id="UP001243330">
    <property type="component" value="Unassembled WGS sequence"/>
</dbReference>
<sequence length="41" mass="4389">MGPSVGAVMAWHRSELALTAGESLHYPPVQPACRRGPVEDD</sequence>
<protein>
    <submittedName>
        <fullName evidence="1">Uncharacterized protein</fullName>
    </submittedName>
</protein>
<dbReference type="AlphaFoldDB" id="A0AAD9AAV3"/>
<keyword evidence="2" id="KW-1185">Reference proteome</keyword>
<proteinExistence type="predicted"/>
<evidence type="ECO:0000313" key="2">
    <source>
        <dbReference type="Proteomes" id="UP001243330"/>
    </source>
</evidence>
<organism evidence="1 2">
    <name type="scientific">Colletotrichum chrysophilum</name>
    <dbReference type="NCBI Taxonomy" id="1836956"/>
    <lineage>
        <taxon>Eukaryota</taxon>
        <taxon>Fungi</taxon>
        <taxon>Dikarya</taxon>
        <taxon>Ascomycota</taxon>
        <taxon>Pezizomycotina</taxon>
        <taxon>Sordariomycetes</taxon>
        <taxon>Hypocreomycetidae</taxon>
        <taxon>Glomerellales</taxon>
        <taxon>Glomerellaceae</taxon>
        <taxon>Colletotrichum</taxon>
        <taxon>Colletotrichum gloeosporioides species complex</taxon>
    </lineage>
</organism>
<name>A0AAD9AAV3_9PEZI</name>
<gene>
    <name evidence="1" type="ORF">CCHR01_12686</name>
</gene>
<accession>A0AAD9AAV3</accession>
<comment type="caution">
    <text evidence="1">The sequence shown here is derived from an EMBL/GenBank/DDBJ whole genome shotgun (WGS) entry which is preliminary data.</text>
</comment>
<dbReference type="EMBL" id="JAQOWY010000301">
    <property type="protein sequence ID" value="KAK1844701.1"/>
    <property type="molecule type" value="Genomic_DNA"/>
</dbReference>